<evidence type="ECO:0000313" key="7">
    <source>
        <dbReference type="EMBL" id="MBP1325568.1"/>
    </source>
</evidence>
<evidence type="ECO:0000256" key="1">
    <source>
        <dbReference type="ARBA" id="ARBA00022679"/>
    </source>
</evidence>
<evidence type="ECO:0000256" key="5">
    <source>
        <dbReference type="SAM" id="Phobius"/>
    </source>
</evidence>
<dbReference type="GO" id="GO:0046983">
    <property type="term" value="F:protein dimerization activity"/>
    <property type="evidence" value="ECO:0007669"/>
    <property type="project" value="InterPro"/>
</dbReference>
<dbReference type="InterPro" id="IPR011712">
    <property type="entry name" value="Sig_transdc_His_kin_sub3_dim/P"/>
</dbReference>
<dbReference type="Proteomes" id="UP000675163">
    <property type="component" value="Unassembled WGS sequence"/>
</dbReference>
<dbReference type="EMBL" id="JAFIDA010000001">
    <property type="protein sequence ID" value="MBP1325568.1"/>
    <property type="molecule type" value="Genomic_DNA"/>
</dbReference>
<evidence type="ECO:0000313" key="8">
    <source>
        <dbReference type="Proteomes" id="UP000675163"/>
    </source>
</evidence>
<feature type="transmembrane region" description="Helical" evidence="5">
    <location>
        <begin position="99"/>
        <end position="118"/>
    </location>
</feature>
<dbReference type="Gene3D" id="1.20.5.1930">
    <property type="match status" value="1"/>
</dbReference>
<dbReference type="Pfam" id="PF07730">
    <property type="entry name" value="HisKA_3"/>
    <property type="match status" value="1"/>
</dbReference>
<dbReference type="GO" id="GO:0016020">
    <property type="term" value="C:membrane"/>
    <property type="evidence" value="ECO:0007669"/>
    <property type="project" value="InterPro"/>
</dbReference>
<keyword evidence="5" id="KW-1133">Transmembrane helix</keyword>
<feature type="transmembrane region" description="Helical" evidence="5">
    <location>
        <begin position="183"/>
        <end position="201"/>
    </location>
</feature>
<dbReference type="RefSeq" id="WP_342452074.1">
    <property type="nucleotide sequence ID" value="NZ_JAFIDA010000001.1"/>
</dbReference>
<dbReference type="GO" id="GO:0000155">
    <property type="term" value="F:phosphorelay sensor kinase activity"/>
    <property type="evidence" value="ECO:0007669"/>
    <property type="project" value="InterPro"/>
</dbReference>
<evidence type="ECO:0000256" key="4">
    <source>
        <dbReference type="SAM" id="MobiDB-lite"/>
    </source>
</evidence>
<keyword evidence="2 7" id="KW-0418">Kinase</keyword>
<name>A0A940PM02_9MICO</name>
<feature type="transmembrane region" description="Helical" evidence="5">
    <location>
        <begin position="123"/>
        <end position="141"/>
    </location>
</feature>
<dbReference type="InterPro" id="IPR050482">
    <property type="entry name" value="Sensor_HK_TwoCompSys"/>
</dbReference>
<gene>
    <name evidence="7" type="ORF">JOF28_000800</name>
</gene>
<dbReference type="PANTHER" id="PTHR24421">
    <property type="entry name" value="NITRATE/NITRITE SENSOR PROTEIN NARX-RELATED"/>
    <property type="match status" value="1"/>
</dbReference>
<comment type="caution">
    <text evidence="7">The sequence shown here is derived from an EMBL/GenBank/DDBJ whole genome shotgun (WGS) entry which is preliminary data.</text>
</comment>
<dbReference type="InterPro" id="IPR036890">
    <property type="entry name" value="HATPase_C_sf"/>
</dbReference>
<feature type="domain" description="Signal transduction histidine kinase subgroup 3 dimerisation and phosphoacceptor" evidence="6">
    <location>
        <begin position="222"/>
        <end position="288"/>
    </location>
</feature>
<feature type="transmembrane region" description="Helical" evidence="5">
    <location>
        <begin position="36"/>
        <end position="56"/>
    </location>
</feature>
<dbReference type="Gene3D" id="3.30.565.10">
    <property type="entry name" value="Histidine kinase-like ATPase, C-terminal domain"/>
    <property type="match status" value="1"/>
</dbReference>
<evidence type="ECO:0000256" key="3">
    <source>
        <dbReference type="ARBA" id="ARBA00023012"/>
    </source>
</evidence>
<sequence length="428" mass="45668">MRSPDAAHASQQPQTQQAAPAAPAAPAAHAGVNATWVYTLGSMVFFFVVFDAVVVGELTEQYLATESWIFGALIVAVLIATATQIRYCWFLRDQGLPSIWWTAALVAPALVSWALAFFTGEAAIIAATPLWLAASLVSLLLPTVRRWALLALAAAVTVLPAVAQGLPAAAWFSQDAGPRTWMLAIYCVSLPLLLMASVWWWRVVERLDDSRRVAGELAVTQERLRFAADLHDIQGHHLQVIALKAELAERLQGHDAAASAAQLAEIRGIAKEALEETRALVAGLREVALEDELENAREVLTLAGAACSLEIDDLELRAHPRVQRVLALCVREGTTNILRHSAATSAAITLRRGETSFDLVLSNNGASQNGPAAADGARGAGQPLGTLGSGLASLKRRIEEIGGTLVIAHDADQFTLRVCVPHTEMSGA</sequence>
<keyword evidence="5" id="KW-0472">Membrane</keyword>
<evidence type="ECO:0000259" key="6">
    <source>
        <dbReference type="Pfam" id="PF07730"/>
    </source>
</evidence>
<proteinExistence type="predicted"/>
<organism evidence="7 8">
    <name type="scientific">Leucobacter exalbidus</name>
    <dbReference type="NCBI Taxonomy" id="662960"/>
    <lineage>
        <taxon>Bacteria</taxon>
        <taxon>Bacillati</taxon>
        <taxon>Actinomycetota</taxon>
        <taxon>Actinomycetes</taxon>
        <taxon>Micrococcales</taxon>
        <taxon>Microbacteriaceae</taxon>
        <taxon>Leucobacter</taxon>
    </lineage>
</organism>
<protein>
    <submittedName>
        <fullName evidence="7">Two-component system sensor histidine kinase DesK</fullName>
        <ecNumber evidence="7">2.7.13.3</ecNumber>
    </submittedName>
</protein>
<keyword evidence="8" id="KW-1185">Reference proteome</keyword>
<evidence type="ECO:0000256" key="2">
    <source>
        <dbReference type="ARBA" id="ARBA00022777"/>
    </source>
</evidence>
<feature type="transmembrane region" description="Helical" evidence="5">
    <location>
        <begin position="68"/>
        <end position="87"/>
    </location>
</feature>
<reference evidence="7" key="1">
    <citation type="submission" date="2021-02" db="EMBL/GenBank/DDBJ databases">
        <title>Sequencing the genomes of 1000 actinobacteria strains.</title>
        <authorList>
            <person name="Klenk H.-P."/>
        </authorList>
    </citation>
    <scope>NUCLEOTIDE SEQUENCE</scope>
    <source>
        <strain evidence="7">DSM 22850</strain>
    </source>
</reference>
<keyword evidence="1 7" id="KW-0808">Transferase</keyword>
<keyword evidence="5" id="KW-0812">Transmembrane</keyword>
<dbReference type="EC" id="2.7.13.3" evidence="7"/>
<feature type="region of interest" description="Disordered" evidence="4">
    <location>
        <begin position="1"/>
        <end position="20"/>
    </location>
</feature>
<dbReference type="PANTHER" id="PTHR24421:SF63">
    <property type="entry name" value="SENSOR HISTIDINE KINASE DESK"/>
    <property type="match status" value="1"/>
</dbReference>
<accession>A0A940PM02</accession>
<feature type="transmembrane region" description="Helical" evidence="5">
    <location>
        <begin position="147"/>
        <end position="171"/>
    </location>
</feature>
<keyword evidence="3" id="KW-0902">Two-component regulatory system</keyword>
<dbReference type="AlphaFoldDB" id="A0A940PM02"/>